<dbReference type="HOGENOM" id="CLU_113765_0_0_6"/>
<dbReference type="KEGG" id="pec:W5S_2910"/>
<dbReference type="Proteomes" id="UP001194579">
    <property type="component" value="Unassembled WGS sequence"/>
</dbReference>
<organism evidence="1 3">
    <name type="scientific">Pectobacterium parmentieri</name>
    <dbReference type="NCBI Taxonomy" id="1905730"/>
    <lineage>
        <taxon>Bacteria</taxon>
        <taxon>Pseudomonadati</taxon>
        <taxon>Pseudomonadota</taxon>
        <taxon>Gammaproteobacteria</taxon>
        <taxon>Enterobacterales</taxon>
        <taxon>Pectobacteriaceae</taxon>
        <taxon>Pectobacterium</taxon>
    </lineage>
</organism>
<reference evidence="2" key="4">
    <citation type="submission" date="2024-05" db="EMBL/GenBank/DDBJ databases">
        <title>Identification of Pectobacterium versatile causing blackleg of potato from New York State with a whole genome sequencing approach.</title>
        <authorList>
            <person name="Ma X."/>
            <person name="Swingle B."/>
        </authorList>
    </citation>
    <scope>NUCLEOTIDE SEQUENCE</scope>
    <source>
        <strain evidence="2">NY1588A</strain>
    </source>
</reference>
<evidence type="ECO:0000313" key="4">
    <source>
        <dbReference type="Proteomes" id="UP001194579"/>
    </source>
</evidence>
<reference evidence="1" key="2">
    <citation type="submission" date="2012-03" db="EMBL/GenBank/DDBJ databases">
        <authorList>
            <person name="Koskinen P."/>
            <person name="Laine P."/>
            <person name="Niemi O."/>
            <person name="Nykyri J."/>
            <person name="Harjunpaa H."/>
            <person name="Auvinen P."/>
            <person name="Paulin L."/>
            <person name="Pirhonen M."/>
            <person name="Palva T."/>
            <person name="Holm L."/>
        </authorList>
    </citation>
    <scope>NUCLEOTIDE SEQUENCE</scope>
    <source>
        <strain evidence="1">SCC3193</strain>
    </source>
</reference>
<dbReference type="EMBL" id="CP003415">
    <property type="protein sequence ID" value="AFI90993.1"/>
    <property type="molecule type" value="Genomic_DNA"/>
</dbReference>
<dbReference type="RefSeq" id="WP_014700529.1">
    <property type="nucleotide sequence ID" value="NC_017845.1"/>
</dbReference>
<reference evidence="4" key="3">
    <citation type="submission" date="2023-07" db="EMBL/GenBank/DDBJ databases">
        <title>Identification of Pectobacterium versatile causing blackleg of potato from New York State with a whole genome sequencing approach.</title>
        <authorList>
            <person name="Ma X."/>
            <person name="Swingle B."/>
        </authorList>
    </citation>
    <scope>NUCLEOTIDE SEQUENCE [LARGE SCALE GENOMIC DNA]</scope>
    <source>
        <strain evidence="4">NY1588A</strain>
    </source>
</reference>
<evidence type="ECO:0000313" key="1">
    <source>
        <dbReference type="EMBL" id="AFI90993.1"/>
    </source>
</evidence>
<dbReference type="EMBL" id="WABS01000008">
    <property type="protein sequence ID" value="MBI0553983.1"/>
    <property type="molecule type" value="Genomic_DNA"/>
</dbReference>
<proteinExistence type="predicted"/>
<dbReference type="PATRIC" id="fig|1166016.3.peg.2953"/>
<gene>
    <name evidence="1" type="ordered locus">W5S_2910</name>
    <name evidence="2" type="ORF">F6Q06_05675</name>
</gene>
<dbReference type="eggNOG" id="COG0248">
    <property type="taxonomic scope" value="Bacteria"/>
</dbReference>
<dbReference type="AlphaFoldDB" id="A0A0H3I4N6"/>
<accession>A0A0H3I4N6</accession>
<name>A0A0H3I4N6_PECPM</name>
<reference evidence="1 3" key="1">
    <citation type="journal article" date="2012" name="J. Bacteriol.">
        <title>Genome sequence of Pectobacterium sp. strain SCC3193.</title>
        <authorList>
            <person name="Koskinen J.P."/>
            <person name="Laine P."/>
            <person name="Niemi O."/>
            <person name="Nykyri J."/>
            <person name="Harjunpaa H."/>
            <person name="Auvinen P."/>
            <person name="Paulin L."/>
            <person name="Pirhonen M."/>
            <person name="Palva T."/>
            <person name="Holm L."/>
        </authorList>
    </citation>
    <scope>NUCLEOTIDE SEQUENCE [LARGE SCALE GENOMIC DNA]</scope>
    <source>
        <strain evidence="1 3">SCC3193</strain>
    </source>
</reference>
<sequence length="182" mass="20248">MENEVNLQHMYALARRRVALDVPVTVLCIGEQQTAVICGTASQPSVTLQLTIGFDKTAATFFKHLPPTPDEMELAIMAVEDEVTRIRYDIPADSVLFSFDPALAAIAQISGVEEDKASWRLPQDDMERTFKRLERVMLGSPASWEGIPLENAFSARLLILREFMHHHGFDSALILLLPAVTA</sequence>
<evidence type="ECO:0000313" key="2">
    <source>
        <dbReference type="EMBL" id="MBI0553983.1"/>
    </source>
</evidence>
<dbReference type="Proteomes" id="UP000008044">
    <property type="component" value="Chromosome"/>
</dbReference>
<dbReference type="STRING" id="1905730.W5S_2910"/>
<evidence type="ECO:0000313" key="3">
    <source>
        <dbReference type="Proteomes" id="UP000008044"/>
    </source>
</evidence>
<keyword evidence="4" id="KW-1185">Reference proteome</keyword>
<protein>
    <submittedName>
        <fullName evidence="1">Uncharacterized protein</fullName>
    </submittedName>
</protein>